<dbReference type="EMBL" id="QGKW02001940">
    <property type="protein sequence ID" value="KAF2554555.1"/>
    <property type="molecule type" value="Genomic_DNA"/>
</dbReference>
<protein>
    <submittedName>
        <fullName evidence="1">Uncharacterized protein</fullName>
    </submittedName>
</protein>
<accession>A0A8S9H7L9</accession>
<evidence type="ECO:0000313" key="2">
    <source>
        <dbReference type="Proteomes" id="UP000712281"/>
    </source>
</evidence>
<organism evidence="1 2">
    <name type="scientific">Brassica cretica</name>
    <name type="common">Mustard</name>
    <dbReference type="NCBI Taxonomy" id="69181"/>
    <lineage>
        <taxon>Eukaryota</taxon>
        <taxon>Viridiplantae</taxon>
        <taxon>Streptophyta</taxon>
        <taxon>Embryophyta</taxon>
        <taxon>Tracheophyta</taxon>
        <taxon>Spermatophyta</taxon>
        <taxon>Magnoliopsida</taxon>
        <taxon>eudicotyledons</taxon>
        <taxon>Gunneridae</taxon>
        <taxon>Pentapetalae</taxon>
        <taxon>rosids</taxon>
        <taxon>malvids</taxon>
        <taxon>Brassicales</taxon>
        <taxon>Brassicaceae</taxon>
        <taxon>Brassiceae</taxon>
        <taxon>Brassica</taxon>
    </lineage>
</organism>
<name>A0A8S9H7L9_BRACR</name>
<comment type="caution">
    <text evidence="1">The sequence shown here is derived from an EMBL/GenBank/DDBJ whole genome shotgun (WGS) entry which is preliminary data.</text>
</comment>
<reference evidence="1" key="1">
    <citation type="submission" date="2019-12" db="EMBL/GenBank/DDBJ databases">
        <title>Genome sequencing and annotation of Brassica cretica.</title>
        <authorList>
            <person name="Studholme D.J."/>
            <person name="Sarris P.F."/>
        </authorList>
    </citation>
    <scope>NUCLEOTIDE SEQUENCE</scope>
    <source>
        <strain evidence="1">PFS-001/15</strain>
        <tissue evidence="1">Leaf</tissue>
    </source>
</reference>
<evidence type="ECO:0000313" key="1">
    <source>
        <dbReference type="EMBL" id="KAF2554555.1"/>
    </source>
</evidence>
<proteinExistence type="predicted"/>
<sequence length="118" mass="13794">MNMNEGDQPLHVSNSSVKHEFDLNEIHVMTEEEEADNVEISQQSHVNHFKVCHDFDLNKLPQTMKEIDTTEFDQEVRIGNCNEVDLNKLPNDDPDLPPEFQQVIKNMLKILLTKYFKI</sequence>
<gene>
    <name evidence="1" type="ORF">F2Q68_00014898</name>
</gene>
<dbReference type="AlphaFoldDB" id="A0A8S9H7L9"/>
<dbReference type="Proteomes" id="UP000712281">
    <property type="component" value="Unassembled WGS sequence"/>
</dbReference>